<dbReference type="AlphaFoldDB" id="A0A1X9YMN1"/>
<dbReference type="Pfam" id="PF04007">
    <property type="entry name" value="DUF354"/>
    <property type="match status" value="1"/>
</dbReference>
<dbReference type="PANTHER" id="PTHR39662:SF1">
    <property type="entry name" value="DUF354 DOMAIN-CONTAINING PROTEIN"/>
    <property type="match status" value="1"/>
</dbReference>
<dbReference type="InterPro" id="IPR007152">
    <property type="entry name" value="DUF354"/>
</dbReference>
<dbReference type="EMBL" id="CP021235">
    <property type="protein sequence ID" value="ARS34135.1"/>
    <property type="molecule type" value="Genomic_DNA"/>
</dbReference>
<dbReference type="PANTHER" id="PTHR39662">
    <property type="entry name" value="DUF354 DOMAIN-CONTAINING PROTEIN-RELATED"/>
    <property type="match status" value="1"/>
</dbReference>
<dbReference type="Proteomes" id="UP000266292">
    <property type="component" value="Chromosome"/>
</dbReference>
<evidence type="ECO:0000313" key="1">
    <source>
        <dbReference type="EMBL" id="ARS34135.1"/>
    </source>
</evidence>
<dbReference type="SUPFAM" id="SSF53756">
    <property type="entry name" value="UDP-Glycosyltransferase/glycogen phosphorylase"/>
    <property type="match status" value="1"/>
</dbReference>
<evidence type="ECO:0000313" key="2">
    <source>
        <dbReference type="Proteomes" id="UP000266292"/>
    </source>
</evidence>
<sequence length="344" mass="39679">MKILIDINHPAHVHYFRSFYLLMTARGHEVAFVSRDKEMSHRLLHLYNIAYINRGKGRDGKIGKFVYLLYADLKLMQASLKFRPDVFLNFLHPYPSQVAKILGLPSLVFSDTEHASLHHKLTVPFATKVFTPSCYRLDLGEKHVRFNSYMELAYLHPNYFKPNPEILKLLDVKEGEKYVIVRFVSWAAVHDFGHSGMTLENKRKAVRLLARHAKVFISSEGVLPEDLEQYRIRIPFNQIHDALYFSALLFGESGTMASEAAVLGTPSIFINSNSLGYLDEQEYKYGLVNNFRSGLEDQEKAIARALEIIQDDNSTNKYRALREKLLQDCTDTTQFMMDEVLKYS</sequence>
<reference evidence="2" key="1">
    <citation type="submission" date="2017-05" db="EMBL/GenBank/DDBJ databases">
        <authorList>
            <person name="Ray J."/>
            <person name="Price M."/>
            <person name="Deutschbauer A."/>
        </authorList>
    </citation>
    <scope>NUCLEOTIDE SEQUENCE [LARGE SCALE GENOMIC DNA]</scope>
    <source>
        <strain evidence="2">DSM 19842</strain>
    </source>
</reference>
<organism evidence="1 2">
    <name type="scientific">Pontibacter actiniarum</name>
    <dbReference type="NCBI Taxonomy" id="323450"/>
    <lineage>
        <taxon>Bacteria</taxon>
        <taxon>Pseudomonadati</taxon>
        <taxon>Bacteroidota</taxon>
        <taxon>Cytophagia</taxon>
        <taxon>Cytophagales</taxon>
        <taxon>Hymenobacteraceae</taxon>
        <taxon>Pontibacter</taxon>
    </lineage>
</organism>
<dbReference type="OrthoDB" id="7058268at2"/>
<evidence type="ECO:0008006" key="3">
    <source>
        <dbReference type="Google" id="ProtNLM"/>
    </source>
</evidence>
<accession>A0A1X9YMN1</accession>
<keyword evidence="2" id="KW-1185">Reference proteome</keyword>
<dbReference type="STRING" id="709015.GCA_000472485_04387"/>
<dbReference type="KEGG" id="pact:CA264_01020"/>
<proteinExistence type="predicted"/>
<dbReference type="RefSeq" id="WP_025609556.1">
    <property type="nucleotide sequence ID" value="NZ_CP021235.1"/>
</dbReference>
<protein>
    <recommendedName>
        <fullName evidence="3">DUF354 domain-containing protein</fullName>
    </recommendedName>
</protein>
<gene>
    <name evidence="1" type="ORF">CA264_01020</name>
</gene>
<name>A0A1X9YMN1_9BACT</name>
<dbReference type="PIRSF" id="PIRSF005357">
    <property type="entry name" value="UCP005357"/>
    <property type="match status" value="1"/>
</dbReference>